<dbReference type="PANTHER" id="PTHR46299">
    <property type="entry name" value="VON WILLEBRAND FACTOR A DOMAIN-CONTAINING PROTEIN 5B2-RELATED"/>
    <property type="match status" value="1"/>
</dbReference>
<feature type="domain" description="VWFA" evidence="2">
    <location>
        <begin position="1"/>
        <end position="131"/>
    </location>
</feature>
<proteinExistence type="predicted"/>
<evidence type="ECO:0000259" key="2">
    <source>
        <dbReference type="Pfam" id="PF13768"/>
    </source>
</evidence>
<feature type="compositionally biased region" description="Basic and acidic residues" evidence="1">
    <location>
        <begin position="712"/>
        <end position="723"/>
    </location>
</feature>
<comment type="caution">
    <text evidence="3">The sequence shown here is derived from an EMBL/GenBank/DDBJ whole genome shotgun (WGS) entry which is preliminary data.</text>
</comment>
<feature type="compositionally biased region" description="Low complexity" evidence="1">
    <location>
        <begin position="700"/>
        <end position="711"/>
    </location>
</feature>
<dbReference type="AlphaFoldDB" id="A0AAN7XNV2"/>
<feature type="region of interest" description="Disordered" evidence="1">
    <location>
        <begin position="742"/>
        <end position="773"/>
    </location>
</feature>
<feature type="region of interest" description="Disordered" evidence="1">
    <location>
        <begin position="222"/>
        <end position="310"/>
    </location>
</feature>
<dbReference type="PANTHER" id="PTHR46299:SF1">
    <property type="entry name" value="VON WILLEBRAND FACTOR A DOMAIN-CONTAINING PROTEIN 5B1"/>
    <property type="match status" value="1"/>
</dbReference>
<evidence type="ECO:0000313" key="3">
    <source>
        <dbReference type="EMBL" id="KAK5864276.1"/>
    </source>
</evidence>
<dbReference type="InterPro" id="IPR052627">
    <property type="entry name" value="VWA_domain-containing"/>
</dbReference>
<accession>A0AAN7XNV2</accession>
<protein>
    <recommendedName>
        <fullName evidence="2">VWFA domain-containing protein</fullName>
    </recommendedName>
</protein>
<dbReference type="Pfam" id="PF13768">
    <property type="entry name" value="VWA_3"/>
    <property type="match status" value="1"/>
</dbReference>
<sequence>MVVILKSLLPGCLFNIIGFGSTFKPLFPSSQSYEEEPLVQACEYVRRLRADMGGTNVLNPLSWILRQPPFRGHPRLLFLLTDGAVSNTGGVIELIRSQSRSIRCFTFGIGQTACRRLVLGLAAVSRGTAEFLSDGERLQPKMIKSLKKTMCPVLTDISIEWLFPETKEVLLSPVGNSFLFPGDSLIGYSVVCDATRYHTNPKSEKRRRYSMMRSVESASSVFFHSQEEDPLRTGGEAEYFRDPPTEGPAEQDAGGWDSGTSPRRRAYSTNQITDYHPTKKAFTPSDPSSVAPKNPLRRAKVQELVGQTSAEREYQWRGDYQPQLCAASSCRGDHPASSQRPLQQETPDPGPRSTNHNSPPAAGHPAGGDGSRSSSDNPSVGSVGDTDGYGHQLVQAETPQEVRSSDLGSADPPRADCKAVVCGLLCGRPASWEVVFDIEPFLRGREREEKVHEELWNETFHHLAGRSIIRDFENMADAECEIEHGSGRKYQLYALHTSKSCNILSKHTALVPIDLDTNEFLHTCIEYTNAGGGLKRGSRSSSHSGSRKNRGYSVGLGRSQSGGVSEDAEEFQLNNGEDGGSPCSTPSSAGWERCSFTEVSQRSPSVTSDQSQKSVESIFSARLALSRTRLLTRAAKGFMCRSHSKSGDSMGESDNENKDYIPLVLLQLASGAFPLDAALCYAISVPMEKLKWTSPFISHRSSLAPPSLSSSRRTDSVEDRPSCDGEPEFSPLYFPPSSGSLCTAAEPQSTLHSQTDSGRGSGSGVVDTSSPRRLDPESLVWGTAVALAWLEHSSASHFIEWELTAAKASTWLSAQEIPEGRDLASVKAAANQLFIILRHWDENLQLNMLCYHPSSV</sequence>
<feature type="region of interest" description="Disordered" evidence="1">
    <location>
        <begin position="533"/>
        <end position="589"/>
    </location>
</feature>
<dbReference type="Gene3D" id="3.40.50.410">
    <property type="entry name" value="von Willebrand factor, type A domain"/>
    <property type="match status" value="1"/>
</dbReference>
<reference evidence="3 4" key="2">
    <citation type="journal article" date="2023" name="Mol. Biol. Evol.">
        <title>Genomics of Secondarily Temperate Adaptation in the Only Non-Antarctic Icefish.</title>
        <authorList>
            <person name="Rivera-Colon A.G."/>
            <person name="Rayamajhi N."/>
            <person name="Minhas B.F."/>
            <person name="Madrigal G."/>
            <person name="Bilyk K.T."/>
            <person name="Yoon V."/>
            <person name="Hune M."/>
            <person name="Gregory S."/>
            <person name="Cheng C.H.C."/>
            <person name="Catchen J.M."/>
        </authorList>
    </citation>
    <scope>NUCLEOTIDE SEQUENCE [LARGE SCALE GENOMIC DNA]</scope>
    <source>
        <strain evidence="3">JMC-PN-2008</strain>
    </source>
</reference>
<feature type="compositionally biased region" description="Polar residues" evidence="1">
    <location>
        <begin position="336"/>
        <end position="358"/>
    </location>
</feature>
<evidence type="ECO:0000313" key="4">
    <source>
        <dbReference type="Proteomes" id="UP001346869"/>
    </source>
</evidence>
<dbReference type="InterPro" id="IPR036465">
    <property type="entry name" value="vWFA_dom_sf"/>
</dbReference>
<feature type="region of interest" description="Disordered" evidence="1">
    <location>
        <begin position="700"/>
        <end position="729"/>
    </location>
</feature>
<gene>
    <name evidence="3" type="ORF">PBY51_001230</name>
</gene>
<dbReference type="Proteomes" id="UP001346869">
    <property type="component" value="Unassembled WGS sequence"/>
</dbReference>
<organism evidence="3 4">
    <name type="scientific">Eleginops maclovinus</name>
    <name type="common">Patagonian blennie</name>
    <name type="synonym">Eleginus maclovinus</name>
    <dbReference type="NCBI Taxonomy" id="56733"/>
    <lineage>
        <taxon>Eukaryota</taxon>
        <taxon>Metazoa</taxon>
        <taxon>Chordata</taxon>
        <taxon>Craniata</taxon>
        <taxon>Vertebrata</taxon>
        <taxon>Euteleostomi</taxon>
        <taxon>Actinopterygii</taxon>
        <taxon>Neopterygii</taxon>
        <taxon>Teleostei</taxon>
        <taxon>Neoteleostei</taxon>
        <taxon>Acanthomorphata</taxon>
        <taxon>Eupercaria</taxon>
        <taxon>Perciformes</taxon>
        <taxon>Notothenioidei</taxon>
        <taxon>Eleginopidae</taxon>
        <taxon>Eleginops</taxon>
    </lineage>
</organism>
<dbReference type="SUPFAM" id="SSF53300">
    <property type="entry name" value="vWA-like"/>
    <property type="match status" value="1"/>
</dbReference>
<feature type="compositionally biased region" description="Polar residues" evidence="1">
    <location>
        <begin position="742"/>
        <end position="754"/>
    </location>
</feature>
<evidence type="ECO:0000256" key="1">
    <source>
        <dbReference type="SAM" id="MobiDB-lite"/>
    </source>
</evidence>
<keyword evidence="4" id="KW-1185">Reference proteome</keyword>
<dbReference type="InterPro" id="IPR002035">
    <property type="entry name" value="VWF_A"/>
</dbReference>
<dbReference type="EMBL" id="JAUZQC010000011">
    <property type="protein sequence ID" value="KAK5864276.1"/>
    <property type="molecule type" value="Genomic_DNA"/>
</dbReference>
<feature type="compositionally biased region" description="Polar residues" evidence="1">
    <location>
        <begin position="371"/>
        <end position="380"/>
    </location>
</feature>
<reference evidence="3 4" key="1">
    <citation type="journal article" date="2023" name="Genes (Basel)">
        <title>Chromosome-Level Genome Assembly and Circadian Gene Repertoire of the Patagonia Blennie Eleginops maclovinus-The Closest Ancestral Proxy of Antarctic Cryonotothenioids.</title>
        <authorList>
            <person name="Cheng C.C."/>
            <person name="Rivera-Colon A.G."/>
            <person name="Minhas B.F."/>
            <person name="Wilson L."/>
            <person name="Rayamajhi N."/>
            <person name="Vargas-Chacoff L."/>
            <person name="Catchen J.M."/>
        </authorList>
    </citation>
    <scope>NUCLEOTIDE SEQUENCE [LARGE SCALE GENOMIC DNA]</scope>
    <source>
        <strain evidence="3">JMC-PN-2008</strain>
    </source>
</reference>
<name>A0AAN7XNV2_ELEMC</name>
<feature type="region of interest" description="Disordered" evidence="1">
    <location>
        <begin position="327"/>
        <end position="390"/>
    </location>
</feature>